<dbReference type="Gene3D" id="1.10.10.410">
    <property type="match status" value="1"/>
</dbReference>
<comment type="caution">
    <text evidence="1">The sequence shown here is derived from an EMBL/GenBank/DDBJ whole genome shotgun (WGS) entry which is preliminary data.</text>
</comment>
<dbReference type="Gene3D" id="1.10.1510.10">
    <property type="entry name" value="Uncharacterised protein YqeY/AIM41 PF09424, N-terminal domain"/>
    <property type="match status" value="1"/>
</dbReference>
<proteinExistence type="predicted"/>
<dbReference type="InterPro" id="IPR023168">
    <property type="entry name" value="GatB_Yqey_C_2"/>
</dbReference>
<dbReference type="InterPro" id="IPR019004">
    <property type="entry name" value="YqeY/Aim41"/>
</dbReference>
<organism evidence="1 2">
    <name type="scientific">Rubricella aquisinus</name>
    <dbReference type="NCBI Taxonomy" id="2028108"/>
    <lineage>
        <taxon>Bacteria</taxon>
        <taxon>Pseudomonadati</taxon>
        <taxon>Pseudomonadota</taxon>
        <taxon>Alphaproteobacteria</taxon>
        <taxon>Rhodobacterales</taxon>
        <taxon>Paracoccaceae</taxon>
        <taxon>Rubricella</taxon>
    </lineage>
</organism>
<dbReference type="InterPro" id="IPR003789">
    <property type="entry name" value="Asn/Gln_tRNA_amidoTrase-B-like"/>
</dbReference>
<dbReference type="SUPFAM" id="SSF89095">
    <property type="entry name" value="GatB/YqeY motif"/>
    <property type="match status" value="1"/>
</dbReference>
<dbReference type="InterPro" id="IPR042184">
    <property type="entry name" value="YqeY/Aim41_N"/>
</dbReference>
<dbReference type="PANTHER" id="PTHR28055:SF1">
    <property type="entry name" value="ALTERED INHERITANCE OF MITOCHONDRIA PROTEIN 41, MITOCHONDRIAL"/>
    <property type="match status" value="1"/>
</dbReference>
<evidence type="ECO:0000313" key="1">
    <source>
        <dbReference type="EMBL" id="MBB5516271.1"/>
    </source>
</evidence>
<dbReference type="Proteomes" id="UP000553766">
    <property type="component" value="Unassembled WGS sequence"/>
</dbReference>
<sequence>MVGDLMLRERITKDMKEAMKARDSQRLATLRLIMAAVKDRDIASRGDDGSEGVSEADILSILDKMIRQREDSARTYEEAGRLELAEQERAESQIIAEFLPKQLSAEEVTAAVDAALKEANATSIRDMGKVMGVLKTRYAGQMDFGKVGGEVKKRLM</sequence>
<accession>A0A840WNS4</accession>
<evidence type="ECO:0000313" key="2">
    <source>
        <dbReference type="Proteomes" id="UP000553766"/>
    </source>
</evidence>
<evidence type="ECO:0008006" key="3">
    <source>
        <dbReference type="Google" id="ProtNLM"/>
    </source>
</evidence>
<dbReference type="Pfam" id="PF09424">
    <property type="entry name" value="YqeY"/>
    <property type="match status" value="1"/>
</dbReference>
<protein>
    <recommendedName>
        <fullName evidence="3">GatB/YqeY domain-containing protein</fullName>
    </recommendedName>
</protein>
<dbReference type="PANTHER" id="PTHR28055">
    <property type="entry name" value="ALTERED INHERITANCE OF MITOCHONDRIA PROTEIN 41, MITOCHONDRIAL"/>
    <property type="match status" value="1"/>
</dbReference>
<dbReference type="AlphaFoldDB" id="A0A840WNS4"/>
<keyword evidence="2" id="KW-1185">Reference proteome</keyword>
<name>A0A840WNS4_9RHOB</name>
<reference evidence="1 2" key="1">
    <citation type="submission" date="2020-08" db="EMBL/GenBank/DDBJ databases">
        <title>Genomic Encyclopedia of Type Strains, Phase IV (KMG-IV): sequencing the most valuable type-strain genomes for metagenomic binning, comparative biology and taxonomic classification.</title>
        <authorList>
            <person name="Goeker M."/>
        </authorList>
    </citation>
    <scope>NUCLEOTIDE SEQUENCE [LARGE SCALE GENOMIC DNA]</scope>
    <source>
        <strain evidence="1 2">DSM 103377</strain>
    </source>
</reference>
<dbReference type="RefSeq" id="WP_246413797.1">
    <property type="nucleotide sequence ID" value="NZ_JACIJS010000006.1"/>
</dbReference>
<dbReference type="EMBL" id="JACIJS010000006">
    <property type="protein sequence ID" value="MBB5516271.1"/>
    <property type="molecule type" value="Genomic_DNA"/>
</dbReference>
<dbReference type="GO" id="GO:0016884">
    <property type="term" value="F:carbon-nitrogen ligase activity, with glutamine as amido-N-donor"/>
    <property type="evidence" value="ECO:0007669"/>
    <property type="project" value="InterPro"/>
</dbReference>
<gene>
    <name evidence="1" type="ORF">FHS89_002297</name>
</gene>